<proteinExistence type="inferred from homology"/>
<dbReference type="SUPFAM" id="SSF55961">
    <property type="entry name" value="Bet v1-like"/>
    <property type="match status" value="1"/>
</dbReference>
<dbReference type="PANTHER" id="PTHR31338:SF16">
    <property type="entry name" value="POLYKETIDE CYCLASE_DEHYDRASE AND LIPID TRANSPORT SUPERFAMILY PROTEIN"/>
    <property type="match status" value="1"/>
</dbReference>
<reference evidence="3" key="1">
    <citation type="submission" date="2023-10" db="EMBL/GenBank/DDBJ databases">
        <title>Chromosome-level genome of the transformable northern wattle, Acacia crassicarpa.</title>
        <authorList>
            <person name="Massaro I."/>
            <person name="Sinha N.R."/>
            <person name="Poethig S."/>
            <person name="Leichty A.R."/>
        </authorList>
    </citation>
    <scope>NUCLEOTIDE SEQUENCE</scope>
    <source>
        <strain evidence="3">Acra3RX</strain>
        <tissue evidence="3">Leaf</tissue>
    </source>
</reference>
<organism evidence="3 4">
    <name type="scientific">Acacia crassicarpa</name>
    <name type="common">northern wattle</name>
    <dbReference type="NCBI Taxonomy" id="499986"/>
    <lineage>
        <taxon>Eukaryota</taxon>
        <taxon>Viridiplantae</taxon>
        <taxon>Streptophyta</taxon>
        <taxon>Embryophyta</taxon>
        <taxon>Tracheophyta</taxon>
        <taxon>Spermatophyta</taxon>
        <taxon>Magnoliopsida</taxon>
        <taxon>eudicotyledons</taxon>
        <taxon>Gunneridae</taxon>
        <taxon>Pentapetalae</taxon>
        <taxon>rosids</taxon>
        <taxon>fabids</taxon>
        <taxon>Fabales</taxon>
        <taxon>Fabaceae</taxon>
        <taxon>Caesalpinioideae</taxon>
        <taxon>mimosoid clade</taxon>
        <taxon>Acacieae</taxon>
        <taxon>Acacia</taxon>
    </lineage>
</organism>
<protein>
    <recommendedName>
        <fullName evidence="2">Bet v I/Major latex protein domain-containing protein</fullName>
    </recommendedName>
</protein>
<dbReference type="EMBL" id="JAWXYG010000009">
    <property type="protein sequence ID" value="KAK4263970.1"/>
    <property type="molecule type" value="Genomic_DNA"/>
</dbReference>
<dbReference type="CDD" id="cd07816">
    <property type="entry name" value="Bet_v1-like"/>
    <property type="match status" value="1"/>
</dbReference>
<dbReference type="Gene3D" id="3.30.530.20">
    <property type="match status" value="1"/>
</dbReference>
<evidence type="ECO:0000313" key="3">
    <source>
        <dbReference type="EMBL" id="KAK4263970.1"/>
    </source>
</evidence>
<dbReference type="InterPro" id="IPR023393">
    <property type="entry name" value="START-like_dom_sf"/>
</dbReference>
<evidence type="ECO:0000313" key="4">
    <source>
        <dbReference type="Proteomes" id="UP001293593"/>
    </source>
</evidence>
<comment type="caution">
    <text evidence="3">The sequence shown here is derived from an EMBL/GenBank/DDBJ whole genome shotgun (WGS) entry which is preliminary data.</text>
</comment>
<feature type="domain" description="Bet v I/Major latex protein" evidence="2">
    <location>
        <begin position="2"/>
        <end position="144"/>
    </location>
</feature>
<accession>A0AAE1J5B6</accession>
<gene>
    <name evidence="3" type="ORF">QN277_029314</name>
</gene>
<dbReference type="Proteomes" id="UP001293593">
    <property type="component" value="Unassembled WGS sequence"/>
</dbReference>
<dbReference type="InterPro" id="IPR000916">
    <property type="entry name" value="Bet_v_I/MLP"/>
</dbReference>
<dbReference type="InterPro" id="IPR052006">
    <property type="entry name" value="MLP-like"/>
</dbReference>
<keyword evidence="4" id="KW-1185">Reference proteome</keyword>
<dbReference type="SMART" id="SM01037">
    <property type="entry name" value="Bet_v_1"/>
    <property type="match status" value="1"/>
</dbReference>
<comment type="similarity">
    <text evidence="1">Belongs to the MLP family.</text>
</comment>
<evidence type="ECO:0000256" key="1">
    <source>
        <dbReference type="ARBA" id="ARBA00038242"/>
    </source>
</evidence>
<name>A0AAE1J5B6_9FABA</name>
<dbReference type="Pfam" id="PF00407">
    <property type="entry name" value="Bet_v_1"/>
    <property type="match status" value="1"/>
</dbReference>
<evidence type="ECO:0000259" key="2">
    <source>
        <dbReference type="SMART" id="SM01037"/>
    </source>
</evidence>
<dbReference type="PANTHER" id="PTHR31338">
    <property type="entry name" value="POLYKETIDE CYCLASE/DEHYDRASE AND LIPID TRANSPORT SUPERFAMILY PROTEIN"/>
    <property type="match status" value="1"/>
</dbReference>
<dbReference type="GO" id="GO:0006952">
    <property type="term" value="P:defense response"/>
    <property type="evidence" value="ECO:0007669"/>
    <property type="project" value="InterPro"/>
</dbReference>
<sequence>MAQVCVLETSKQLRSPPEKIFNLLKSQNQKIPTATDKISDIEVLDGDWVTPGSVKLWKFTLDGKEEVFKERVEVDEENKTITYTALGGNVLELYKSYRFIVKAEMNGTFKLRIEYEKINEEVPPPHKYLHFSLNLLKEIENKLV</sequence>
<dbReference type="AlphaFoldDB" id="A0AAE1J5B6"/>